<reference evidence="1" key="1">
    <citation type="submission" date="2014-09" db="EMBL/GenBank/DDBJ databases">
        <authorList>
            <person name="Magalhaes I.L.F."/>
            <person name="Oliveira U."/>
            <person name="Santos F.R."/>
            <person name="Vidigal T.H.D.A."/>
            <person name="Brescovit A.D."/>
            <person name="Santos A.J."/>
        </authorList>
    </citation>
    <scope>NUCLEOTIDE SEQUENCE</scope>
    <source>
        <tissue evidence="1">Shoot tissue taken approximately 20 cm above the soil surface</tissue>
    </source>
</reference>
<dbReference type="AlphaFoldDB" id="A0A0A8ZV65"/>
<name>A0A0A8ZV65_ARUDO</name>
<reference evidence="1" key="2">
    <citation type="journal article" date="2015" name="Data Brief">
        <title>Shoot transcriptome of the giant reed, Arundo donax.</title>
        <authorList>
            <person name="Barrero R.A."/>
            <person name="Guerrero F.D."/>
            <person name="Moolhuijzen P."/>
            <person name="Goolsby J.A."/>
            <person name="Tidwell J."/>
            <person name="Bellgard S.E."/>
            <person name="Bellgard M.I."/>
        </authorList>
    </citation>
    <scope>NUCLEOTIDE SEQUENCE</scope>
    <source>
        <tissue evidence="1">Shoot tissue taken approximately 20 cm above the soil surface</tissue>
    </source>
</reference>
<protein>
    <submittedName>
        <fullName evidence="1">Uncharacterized protein</fullName>
    </submittedName>
</protein>
<organism evidence="1">
    <name type="scientific">Arundo donax</name>
    <name type="common">Giant reed</name>
    <name type="synonym">Donax arundinaceus</name>
    <dbReference type="NCBI Taxonomy" id="35708"/>
    <lineage>
        <taxon>Eukaryota</taxon>
        <taxon>Viridiplantae</taxon>
        <taxon>Streptophyta</taxon>
        <taxon>Embryophyta</taxon>
        <taxon>Tracheophyta</taxon>
        <taxon>Spermatophyta</taxon>
        <taxon>Magnoliopsida</taxon>
        <taxon>Liliopsida</taxon>
        <taxon>Poales</taxon>
        <taxon>Poaceae</taxon>
        <taxon>PACMAD clade</taxon>
        <taxon>Arundinoideae</taxon>
        <taxon>Arundineae</taxon>
        <taxon>Arundo</taxon>
    </lineage>
</organism>
<sequence>MGGIKSIICSVCYRSYLCGHGLMILLFARFSTQR</sequence>
<evidence type="ECO:0000313" key="1">
    <source>
        <dbReference type="EMBL" id="JAD38707.1"/>
    </source>
</evidence>
<dbReference type="EMBL" id="GBRH01259188">
    <property type="protein sequence ID" value="JAD38707.1"/>
    <property type="molecule type" value="Transcribed_RNA"/>
</dbReference>
<accession>A0A0A8ZV65</accession>
<proteinExistence type="predicted"/>